<feature type="non-terminal residue" evidence="2">
    <location>
        <position position="176"/>
    </location>
</feature>
<dbReference type="EMBL" id="BARV01012983">
    <property type="protein sequence ID" value="GAI10259.1"/>
    <property type="molecule type" value="Genomic_DNA"/>
</dbReference>
<organism evidence="2">
    <name type="scientific">marine sediment metagenome</name>
    <dbReference type="NCBI Taxonomy" id="412755"/>
    <lineage>
        <taxon>unclassified sequences</taxon>
        <taxon>metagenomes</taxon>
        <taxon>ecological metagenomes</taxon>
    </lineage>
</organism>
<reference evidence="2" key="1">
    <citation type="journal article" date="2014" name="Front. Microbiol.">
        <title>High frequency of phylogenetically diverse reductive dehalogenase-homologous genes in deep subseafloor sedimentary metagenomes.</title>
        <authorList>
            <person name="Kawai M."/>
            <person name="Futagami T."/>
            <person name="Toyoda A."/>
            <person name="Takaki Y."/>
            <person name="Nishi S."/>
            <person name="Hori S."/>
            <person name="Arai W."/>
            <person name="Tsubouchi T."/>
            <person name="Morono Y."/>
            <person name="Uchiyama I."/>
            <person name="Ito T."/>
            <person name="Fujiyama A."/>
            <person name="Inagaki F."/>
            <person name="Takami H."/>
        </authorList>
    </citation>
    <scope>NUCLEOTIDE SEQUENCE</scope>
    <source>
        <strain evidence="2">Expedition CK06-06</strain>
    </source>
</reference>
<protein>
    <submittedName>
        <fullName evidence="2">Uncharacterized protein</fullName>
    </submittedName>
</protein>
<feature type="non-terminal residue" evidence="2">
    <location>
        <position position="1"/>
    </location>
</feature>
<proteinExistence type="predicted"/>
<comment type="caution">
    <text evidence="2">The sequence shown here is derived from an EMBL/GenBank/DDBJ whole genome shotgun (WGS) entry which is preliminary data.</text>
</comment>
<sequence length="176" mass="19616">KNLEEIATAYGKKPEVAKTIYDNCIKQGGATAEDALKLTKEKFEQEFGFREETPISTETSEPEPALATTKPTKTRQLVLRVRESKELVHWDEGAWNTVISGITPDEMPLGRIDSNGAPIINEVFRIAFQRNDGQAIDGITSRIFSTKSKLYSWYSAILGREPAVGEDIDLNELVGR</sequence>
<dbReference type="AlphaFoldDB" id="X1MV52"/>
<feature type="compositionally biased region" description="Low complexity" evidence="1">
    <location>
        <begin position="54"/>
        <end position="64"/>
    </location>
</feature>
<evidence type="ECO:0000313" key="2">
    <source>
        <dbReference type="EMBL" id="GAI10259.1"/>
    </source>
</evidence>
<accession>X1MV52</accession>
<name>X1MV52_9ZZZZ</name>
<gene>
    <name evidence="2" type="ORF">S06H3_23747</name>
</gene>
<feature type="region of interest" description="Disordered" evidence="1">
    <location>
        <begin position="47"/>
        <end position="70"/>
    </location>
</feature>
<evidence type="ECO:0000256" key="1">
    <source>
        <dbReference type="SAM" id="MobiDB-lite"/>
    </source>
</evidence>